<feature type="transmembrane region" description="Helical" evidence="10">
    <location>
        <begin position="288"/>
        <end position="313"/>
    </location>
</feature>
<evidence type="ECO:0000313" key="14">
    <source>
        <dbReference type="Proteomes" id="UP001158576"/>
    </source>
</evidence>
<dbReference type="InterPro" id="IPR014789">
    <property type="entry name" value="PolyA-riboNase_RNA-binding"/>
</dbReference>
<feature type="region of interest" description="Disordered" evidence="9">
    <location>
        <begin position="689"/>
        <end position="721"/>
    </location>
</feature>
<dbReference type="Gene3D" id="3.30.70.330">
    <property type="match status" value="2"/>
</dbReference>
<evidence type="ECO:0000256" key="3">
    <source>
        <dbReference type="ARBA" id="ARBA00012161"/>
    </source>
</evidence>
<keyword evidence="10" id="KW-0812">Transmembrane</keyword>
<dbReference type="Pfam" id="PF08675">
    <property type="entry name" value="RNA_bind"/>
    <property type="match status" value="1"/>
</dbReference>
<dbReference type="CDD" id="cd12671">
    <property type="entry name" value="RRM_CSTF2_CSTF2T"/>
    <property type="match status" value="1"/>
</dbReference>
<comment type="similarity">
    <text evidence="2">Belongs to the CAF1 family.</text>
</comment>
<keyword evidence="10" id="KW-1133">Transmembrane helix</keyword>
<feature type="region of interest" description="Disordered" evidence="9">
    <location>
        <begin position="836"/>
        <end position="861"/>
    </location>
</feature>
<dbReference type="InterPro" id="IPR036397">
    <property type="entry name" value="RNaseH_sf"/>
</dbReference>
<dbReference type="Proteomes" id="UP001158576">
    <property type="component" value="Chromosome PAR"/>
</dbReference>
<dbReference type="PROSITE" id="PS50102">
    <property type="entry name" value="RRM"/>
    <property type="match status" value="1"/>
</dbReference>
<dbReference type="PROSITE" id="PS51061">
    <property type="entry name" value="R3H"/>
    <property type="match status" value="1"/>
</dbReference>
<dbReference type="InterPro" id="IPR006941">
    <property type="entry name" value="RNase_CAF1"/>
</dbReference>
<dbReference type="Gene3D" id="1.25.40.630">
    <property type="match status" value="1"/>
</dbReference>
<dbReference type="InterPro" id="IPR035979">
    <property type="entry name" value="RBD_domain_sf"/>
</dbReference>
<dbReference type="SUPFAM" id="SSF54928">
    <property type="entry name" value="RNA-binding domain, RBD"/>
    <property type="match status" value="2"/>
</dbReference>
<dbReference type="InterPro" id="IPR012337">
    <property type="entry name" value="RNaseH-like_sf"/>
</dbReference>
<keyword evidence="10" id="KW-0472">Membrane</keyword>
<protein>
    <recommendedName>
        <fullName evidence="4">Poly(A)-specific ribonuclease PARN</fullName>
        <ecNumber evidence="3">3.1.13.4</ecNumber>
    </recommendedName>
    <alternativeName>
        <fullName evidence="7">Polyadenylate-specific ribonuclease</fullName>
    </alternativeName>
</protein>
<evidence type="ECO:0000256" key="7">
    <source>
        <dbReference type="ARBA" id="ARBA00031923"/>
    </source>
</evidence>
<dbReference type="SUPFAM" id="SSF53098">
    <property type="entry name" value="Ribonuclease H-like"/>
    <property type="match status" value="1"/>
</dbReference>
<evidence type="ECO:0000313" key="13">
    <source>
        <dbReference type="EMBL" id="CAG5084613.1"/>
    </source>
</evidence>
<evidence type="ECO:0000256" key="5">
    <source>
        <dbReference type="ARBA" id="ARBA00022722"/>
    </source>
</evidence>
<dbReference type="PANTHER" id="PTHR45735">
    <property type="entry name" value="CLEAVAGE STIMULATION FACTOR SUBUNIT 2"/>
    <property type="match status" value="1"/>
</dbReference>
<evidence type="ECO:0000256" key="2">
    <source>
        <dbReference type="ARBA" id="ARBA00008372"/>
    </source>
</evidence>
<feature type="domain" description="RRM" evidence="11">
    <location>
        <begin position="484"/>
        <end position="562"/>
    </location>
</feature>
<keyword evidence="5" id="KW-0540">Nuclease</keyword>
<feature type="compositionally biased region" description="Polar residues" evidence="9">
    <location>
        <begin position="1389"/>
        <end position="1402"/>
    </location>
</feature>
<organism evidence="13 14">
    <name type="scientific">Oikopleura dioica</name>
    <name type="common">Tunicate</name>
    <dbReference type="NCBI Taxonomy" id="34765"/>
    <lineage>
        <taxon>Eukaryota</taxon>
        <taxon>Metazoa</taxon>
        <taxon>Chordata</taxon>
        <taxon>Tunicata</taxon>
        <taxon>Appendicularia</taxon>
        <taxon>Copelata</taxon>
        <taxon>Oikopleuridae</taxon>
        <taxon>Oikopleura</taxon>
    </lineage>
</organism>
<evidence type="ECO:0000256" key="8">
    <source>
        <dbReference type="PROSITE-ProRule" id="PRU00176"/>
    </source>
</evidence>
<feature type="region of interest" description="Disordered" evidence="9">
    <location>
        <begin position="1370"/>
        <end position="1424"/>
    </location>
</feature>
<feature type="region of interest" description="Disordered" evidence="9">
    <location>
        <begin position="766"/>
        <end position="811"/>
    </location>
</feature>
<dbReference type="Pfam" id="PF04857">
    <property type="entry name" value="CAF1"/>
    <property type="match status" value="1"/>
</dbReference>
<accession>A0ABN7RXI5</accession>
<feature type="transmembrane region" description="Helical" evidence="10">
    <location>
        <begin position="219"/>
        <end position="241"/>
    </location>
</feature>
<dbReference type="EC" id="3.1.13.4" evidence="3"/>
<dbReference type="EMBL" id="OU015568">
    <property type="protein sequence ID" value="CAG5084613.1"/>
    <property type="molecule type" value="Genomic_DNA"/>
</dbReference>
<dbReference type="Gene3D" id="3.30.420.10">
    <property type="entry name" value="Ribonuclease H-like superfamily/Ribonuclease H"/>
    <property type="match status" value="1"/>
</dbReference>
<evidence type="ECO:0000256" key="9">
    <source>
        <dbReference type="SAM" id="MobiDB-lite"/>
    </source>
</evidence>
<dbReference type="CDD" id="cd12428">
    <property type="entry name" value="RRM_PARN"/>
    <property type="match status" value="1"/>
</dbReference>
<keyword evidence="14" id="KW-1185">Reference proteome</keyword>
<evidence type="ECO:0000259" key="11">
    <source>
        <dbReference type="PROSITE" id="PS50102"/>
    </source>
</evidence>
<dbReference type="SUPFAM" id="SSF82708">
    <property type="entry name" value="R3H domain"/>
    <property type="match status" value="1"/>
</dbReference>
<evidence type="ECO:0000256" key="6">
    <source>
        <dbReference type="ARBA" id="ARBA00022839"/>
    </source>
</evidence>
<evidence type="ECO:0000256" key="4">
    <source>
        <dbReference type="ARBA" id="ARBA00015918"/>
    </source>
</evidence>
<evidence type="ECO:0000256" key="1">
    <source>
        <dbReference type="ARBA" id="ARBA00001663"/>
    </source>
</evidence>
<keyword evidence="6" id="KW-0378">Hydrolase</keyword>
<dbReference type="Pfam" id="PF00076">
    <property type="entry name" value="RRM_1"/>
    <property type="match status" value="1"/>
</dbReference>
<name>A0ABN7RXI5_OIKDI</name>
<dbReference type="InterPro" id="IPR012677">
    <property type="entry name" value="Nucleotide-bd_a/b_plait_sf"/>
</dbReference>
<feature type="domain" description="R3H" evidence="12">
    <location>
        <begin position="1030"/>
        <end position="1099"/>
    </location>
</feature>
<dbReference type="InterPro" id="IPR001374">
    <property type="entry name" value="R3H_dom"/>
</dbReference>
<reference evidence="13 14" key="1">
    <citation type="submission" date="2021-04" db="EMBL/GenBank/DDBJ databases">
        <authorList>
            <person name="Bliznina A."/>
        </authorList>
    </citation>
    <scope>NUCLEOTIDE SEQUENCE [LARGE SCALE GENOMIC DNA]</scope>
</reference>
<keyword evidence="8" id="KW-0694">RNA-binding</keyword>
<feature type="transmembrane region" description="Helical" evidence="10">
    <location>
        <begin position="248"/>
        <end position="268"/>
    </location>
</feature>
<evidence type="ECO:0000259" key="12">
    <source>
        <dbReference type="PROSITE" id="PS51061"/>
    </source>
</evidence>
<gene>
    <name evidence="13" type="ORF">OKIOD_LOCUS2249</name>
</gene>
<proteinExistence type="inferred from homology"/>
<dbReference type="CDD" id="cd02325">
    <property type="entry name" value="R3H"/>
    <property type="match status" value="1"/>
</dbReference>
<dbReference type="SMART" id="SM00360">
    <property type="entry name" value="RRM"/>
    <property type="match status" value="1"/>
</dbReference>
<feature type="transmembrane region" description="Helical" evidence="10">
    <location>
        <begin position="357"/>
        <end position="380"/>
    </location>
</feature>
<feature type="compositionally biased region" description="Low complexity" evidence="9">
    <location>
        <begin position="701"/>
        <end position="715"/>
    </location>
</feature>
<dbReference type="InterPro" id="IPR036867">
    <property type="entry name" value="R3H_dom_sf"/>
</dbReference>
<keyword evidence="6" id="KW-0269">Exonuclease</keyword>
<sequence length="1424" mass="160886">MLLILLFHAVFAQNGDGPISDIINGNGTVRYDTTTVGNSSNYQDESRRQKLKEDEVQVRAIFGIIVGNDDLINACYEAARAYQIVDGDFQTTVSTNLTNIFTNGQVAISGNTPLAGYFNQTFTSALEPINPEILEFGGEGFDDDFLDRTDYVFSDDFIYCNILNRQVEQYENSELLTVTFAFRSKIEIDEEEFSATLEFALTKRNLQLLKIIPYTPETMVYFIVQICTVAIVGAGGLGLLIGNIIAGGCSTVFHSLMMGVLQVVDIYPDVYTWYEYNTDDKIAVSVNSYVSVFLIGSQVTNAFWVSIFAFIILQAIKIIEALASLCMPKCGCKQCLQFHKEQKKLDKATGTCSKRMGFVLLFIKLSAAICFAVETVQAYVIDNCVEINVKTTIEDDKSAFCKSLPVPVDHNWYRRRVQETGFCIENELIDGAQDFKTVVYPFRSGCTNMIERSFIGILRKMYRQIPGGPQGFGDFGGESEKAARSVFVGNIPYEATEEQIRDIFSEVGVVLSFRLVYDRETGKPKGYGFCEYKDTDTAMSAMRNLNSRELHGRNLRVDHATRDHGMEKEQPQASISRSGTVGLGGPVAPPVESIYGPSCNPADAPELISQAINSLPPEQIYKLVKEMKDVIMKNPVEARNMLLQNPQLAYGLLQAQVAMRIVTSDHAVTMLHPKTNTVKAVEPAVINKPAPQASAPPPQPQMMRQQAAPQMPPMRSDYDRSYQRNGKIHNSQAENTLEFQLLLKINRQQRKCGMILDNNKLANNNTLRPSRALEMTMTKKQSSSTLAGRKSEEKGSKKNQNSSAEEAHCSKSYSNANAECKPVKLSFAIKKPPERKKITIEPVSKKKRPQKREENERESKTVDIPKDFKKLAKTFGLPEEHLDFFYENRTSFNWEFKDWTNIQCTETTCKLTTKLGPKCLFDHMITVHSYREIPCDHVDCSFIAYSSLFNSLIMSNAHPSQKSIEKFFIPQYGLSIFSKTANGYTSYTYNFFLSPVGPHHEDRSSRRYEILDNTKLDRERLMAEHPAETIALLDEYKKQIEQFLAQEEKNSFNLPPCNSFIRRLVHMVVKPEFAGKAQFISGRNENNEPVVTILKTMKTEEEVKLAEVDAEEEAMKEKLGFLHILRVISVSKTPLVFHAGELDLYLTMKHFFLDDLPETLEEFKSITTATFPQIFDTLLMSRNEPLKSNFPEGNSLGEIFKKVQDQPFALNAAQIHIADGYRDYKAFGGQVHEAGYDAWMTGVAFIHMMGYLNLVSKTKPGSKLTESAISKIFKNRYSISGMYDIHHISLDRADAVPKRNHCFHLSFPTSWRQHDIYELFRVCGRIRVMWIDDGSAFVAIEDHSAVNLVNSIKKDPDYCILPYQEWKATQENGAPPTPKKRKVSEPEKNGTSPKTTAMNDLSLQAKPTARKEKEAVFENESVWE</sequence>
<evidence type="ECO:0000256" key="10">
    <source>
        <dbReference type="SAM" id="Phobius"/>
    </source>
</evidence>
<dbReference type="InterPro" id="IPR000504">
    <property type="entry name" value="RRM_dom"/>
</dbReference>
<feature type="compositionally biased region" description="Basic and acidic residues" evidence="9">
    <location>
        <begin position="851"/>
        <end position="861"/>
    </location>
</feature>
<dbReference type="PANTHER" id="PTHR45735:SF2">
    <property type="entry name" value="CLEAVAGE STIMULATION FACTOR SUBUNIT 2"/>
    <property type="match status" value="1"/>
</dbReference>
<comment type="catalytic activity">
    <reaction evidence="1">
        <text>Exonucleolytic cleavage of poly(A) to 5'-AMP.</text>
        <dbReference type="EC" id="3.1.13.4"/>
    </reaction>
</comment>
<dbReference type="InterPro" id="IPR025742">
    <property type="entry name" value="CSTF2_hinge"/>
</dbReference>
<dbReference type="Pfam" id="PF14327">
    <property type="entry name" value="CSTF2_hinge"/>
    <property type="match status" value="1"/>
</dbReference>